<name>A0A438K5L8_VITVI</name>
<evidence type="ECO:0000313" key="2">
    <source>
        <dbReference type="EMBL" id="RVX16496.1"/>
    </source>
</evidence>
<evidence type="ECO:0000313" key="3">
    <source>
        <dbReference type="Proteomes" id="UP000288805"/>
    </source>
</evidence>
<proteinExistence type="predicted"/>
<feature type="domain" description="Reverse transcriptase zinc-binding" evidence="1">
    <location>
        <begin position="37"/>
        <end position="75"/>
    </location>
</feature>
<sequence>MIGRLRLWSTSWQGYKRGRQLKVERTRCVGWKQSGTFSIKSLYSSMEVGRLKSFLVGIVWNAWIPPKVSFFTWKAT</sequence>
<comment type="caution">
    <text evidence="2">The sequence shown here is derived from an EMBL/GenBank/DDBJ whole genome shotgun (WGS) entry which is preliminary data.</text>
</comment>
<dbReference type="EMBL" id="QGNW01000015">
    <property type="protein sequence ID" value="RVX16496.1"/>
    <property type="molecule type" value="Genomic_DNA"/>
</dbReference>
<dbReference type="InterPro" id="IPR026960">
    <property type="entry name" value="RVT-Znf"/>
</dbReference>
<organism evidence="2 3">
    <name type="scientific">Vitis vinifera</name>
    <name type="common">Grape</name>
    <dbReference type="NCBI Taxonomy" id="29760"/>
    <lineage>
        <taxon>Eukaryota</taxon>
        <taxon>Viridiplantae</taxon>
        <taxon>Streptophyta</taxon>
        <taxon>Embryophyta</taxon>
        <taxon>Tracheophyta</taxon>
        <taxon>Spermatophyta</taxon>
        <taxon>Magnoliopsida</taxon>
        <taxon>eudicotyledons</taxon>
        <taxon>Gunneridae</taxon>
        <taxon>Pentapetalae</taxon>
        <taxon>rosids</taxon>
        <taxon>Vitales</taxon>
        <taxon>Vitaceae</taxon>
        <taxon>Viteae</taxon>
        <taxon>Vitis</taxon>
    </lineage>
</organism>
<reference evidence="2 3" key="1">
    <citation type="journal article" date="2018" name="PLoS Genet.">
        <title>Population sequencing reveals clonal diversity and ancestral inbreeding in the grapevine cultivar Chardonnay.</title>
        <authorList>
            <person name="Roach M.J."/>
            <person name="Johnson D.L."/>
            <person name="Bohlmann J."/>
            <person name="van Vuuren H.J."/>
            <person name="Jones S.J."/>
            <person name="Pretorius I.S."/>
            <person name="Schmidt S.A."/>
            <person name="Borneman A.R."/>
        </authorList>
    </citation>
    <scope>NUCLEOTIDE SEQUENCE [LARGE SCALE GENOMIC DNA]</scope>
    <source>
        <strain evidence="3">cv. Chardonnay</strain>
        <tissue evidence="2">Leaf</tissue>
    </source>
</reference>
<dbReference type="Pfam" id="PF13966">
    <property type="entry name" value="zf-RVT"/>
    <property type="match status" value="1"/>
</dbReference>
<dbReference type="AlphaFoldDB" id="A0A438K5L8"/>
<evidence type="ECO:0000259" key="1">
    <source>
        <dbReference type="Pfam" id="PF13966"/>
    </source>
</evidence>
<dbReference type="Proteomes" id="UP000288805">
    <property type="component" value="Unassembled WGS sequence"/>
</dbReference>
<accession>A0A438K5L8</accession>
<protein>
    <recommendedName>
        <fullName evidence="1">Reverse transcriptase zinc-binding domain-containing protein</fullName>
    </recommendedName>
</protein>
<gene>
    <name evidence="2" type="ORF">CK203_006032</name>
</gene>